<evidence type="ECO:0000256" key="1">
    <source>
        <dbReference type="SAM" id="MobiDB-lite"/>
    </source>
</evidence>
<feature type="compositionally biased region" description="Polar residues" evidence="1">
    <location>
        <begin position="67"/>
        <end position="91"/>
    </location>
</feature>
<reference evidence="2 3" key="1">
    <citation type="submission" date="2015-02" db="EMBL/GenBank/DDBJ databases">
        <authorList>
            <person name="Chooi Y.-H."/>
        </authorList>
    </citation>
    <scope>NUCLEOTIDE SEQUENCE [LARGE SCALE GENOMIC DNA]</scope>
    <source>
        <strain evidence="2">E3</strain>
    </source>
</reference>
<keyword evidence="3" id="KW-1185">Reference proteome</keyword>
<gene>
    <name evidence="2" type="ORF">PBRA_004404</name>
</gene>
<dbReference type="EMBL" id="CDSF01000035">
    <property type="protein sequence ID" value="CEO95691.1"/>
    <property type="molecule type" value="Genomic_DNA"/>
</dbReference>
<dbReference type="Proteomes" id="UP000039324">
    <property type="component" value="Unassembled WGS sequence"/>
</dbReference>
<name>A0A0G4IKB3_PLABS</name>
<protein>
    <submittedName>
        <fullName evidence="2">Uncharacterized protein</fullName>
    </submittedName>
</protein>
<accession>A0A0G4IKB3</accession>
<proteinExistence type="predicted"/>
<feature type="region of interest" description="Disordered" evidence="1">
    <location>
        <begin position="65"/>
        <end position="91"/>
    </location>
</feature>
<organism evidence="2 3">
    <name type="scientific">Plasmodiophora brassicae</name>
    <name type="common">Clubroot disease agent</name>
    <dbReference type="NCBI Taxonomy" id="37360"/>
    <lineage>
        <taxon>Eukaryota</taxon>
        <taxon>Sar</taxon>
        <taxon>Rhizaria</taxon>
        <taxon>Endomyxa</taxon>
        <taxon>Phytomyxea</taxon>
        <taxon>Plasmodiophorida</taxon>
        <taxon>Plasmodiophoridae</taxon>
        <taxon>Plasmodiophora</taxon>
    </lineage>
</organism>
<evidence type="ECO:0000313" key="3">
    <source>
        <dbReference type="Proteomes" id="UP000039324"/>
    </source>
</evidence>
<sequence length="91" mass="9915">MEAVEVRELESLVDLRDAVVSARDQVANVAAQIERLGLLLRNVEMQMAVVSTPLQSTVYEIARGKENTTTTNAPAFTQRSPSATQRMPGSV</sequence>
<evidence type="ECO:0000313" key="2">
    <source>
        <dbReference type="EMBL" id="CEO95691.1"/>
    </source>
</evidence>
<dbReference type="AlphaFoldDB" id="A0A0G4IKB3"/>